<evidence type="ECO:0000313" key="2">
    <source>
        <dbReference type="EMBL" id="JAE22463.1"/>
    </source>
</evidence>
<organism evidence="2">
    <name type="scientific">Arundo donax</name>
    <name type="common">Giant reed</name>
    <name type="synonym">Donax arundinaceus</name>
    <dbReference type="NCBI Taxonomy" id="35708"/>
    <lineage>
        <taxon>Eukaryota</taxon>
        <taxon>Viridiplantae</taxon>
        <taxon>Streptophyta</taxon>
        <taxon>Embryophyta</taxon>
        <taxon>Tracheophyta</taxon>
        <taxon>Spermatophyta</taxon>
        <taxon>Magnoliopsida</taxon>
        <taxon>Liliopsida</taxon>
        <taxon>Poales</taxon>
        <taxon>Poaceae</taxon>
        <taxon>PACMAD clade</taxon>
        <taxon>Arundinoideae</taxon>
        <taxon>Arundineae</taxon>
        <taxon>Arundo</taxon>
    </lineage>
</organism>
<feature type="region of interest" description="Disordered" evidence="1">
    <location>
        <begin position="1"/>
        <end position="27"/>
    </location>
</feature>
<protein>
    <submittedName>
        <fullName evidence="2">Uncharacterized protein</fullName>
    </submittedName>
</protein>
<accession>A0A0A9GP65</accession>
<feature type="compositionally biased region" description="Low complexity" evidence="1">
    <location>
        <begin position="60"/>
        <end position="85"/>
    </location>
</feature>
<name>A0A0A9GP65_ARUDO</name>
<dbReference type="EMBL" id="GBRH01175433">
    <property type="protein sequence ID" value="JAE22463.1"/>
    <property type="molecule type" value="Transcribed_RNA"/>
</dbReference>
<proteinExistence type="predicted"/>
<feature type="region of interest" description="Disordered" evidence="1">
    <location>
        <begin position="42"/>
        <end position="114"/>
    </location>
</feature>
<sequence length="114" mass="12386">MPGRRLLRAPEDDQAAAAGTGEEDEEQIQYPFFTEGTHELLEARNAPRQGQDLEGQASPRSRTSMRTWRQTSTSSSSRLGSLCSSAQTPVRRPSRTAAAEPSRATAEPSRGDIA</sequence>
<dbReference type="AlphaFoldDB" id="A0A0A9GP65"/>
<reference evidence="2" key="2">
    <citation type="journal article" date="2015" name="Data Brief">
        <title>Shoot transcriptome of the giant reed, Arundo donax.</title>
        <authorList>
            <person name="Barrero R.A."/>
            <person name="Guerrero F.D."/>
            <person name="Moolhuijzen P."/>
            <person name="Goolsby J.A."/>
            <person name="Tidwell J."/>
            <person name="Bellgard S.E."/>
            <person name="Bellgard M.I."/>
        </authorList>
    </citation>
    <scope>NUCLEOTIDE SEQUENCE</scope>
    <source>
        <tissue evidence="2">Shoot tissue taken approximately 20 cm above the soil surface</tissue>
    </source>
</reference>
<reference evidence="2" key="1">
    <citation type="submission" date="2014-09" db="EMBL/GenBank/DDBJ databases">
        <authorList>
            <person name="Magalhaes I.L.F."/>
            <person name="Oliveira U."/>
            <person name="Santos F.R."/>
            <person name="Vidigal T.H.D.A."/>
            <person name="Brescovit A.D."/>
            <person name="Santos A.J."/>
        </authorList>
    </citation>
    <scope>NUCLEOTIDE SEQUENCE</scope>
    <source>
        <tissue evidence="2">Shoot tissue taken approximately 20 cm above the soil surface</tissue>
    </source>
</reference>
<evidence type="ECO:0000256" key="1">
    <source>
        <dbReference type="SAM" id="MobiDB-lite"/>
    </source>
</evidence>